<dbReference type="PANTHER" id="PTHR43597:SF5">
    <property type="entry name" value="SUFE-LIKE PROTEIN 2, CHLOROPLASTIC"/>
    <property type="match status" value="1"/>
</dbReference>
<accession>A0ABV7WD76</accession>
<dbReference type="RefSeq" id="WP_340290185.1">
    <property type="nucleotide sequence ID" value="NZ_JBBEOI010000015.1"/>
</dbReference>
<feature type="domain" description="Fe-S metabolism associated" evidence="2">
    <location>
        <begin position="15"/>
        <end position="142"/>
    </location>
</feature>
<dbReference type="Proteomes" id="UP001595685">
    <property type="component" value="Unassembled WGS sequence"/>
</dbReference>
<protein>
    <submittedName>
        <fullName evidence="3">SufE family protein</fullName>
    </submittedName>
</protein>
<proteinExistence type="inferred from homology"/>
<dbReference type="PANTHER" id="PTHR43597">
    <property type="entry name" value="SULFUR ACCEPTOR PROTEIN CSDE"/>
    <property type="match status" value="1"/>
</dbReference>
<evidence type="ECO:0000256" key="1">
    <source>
        <dbReference type="ARBA" id="ARBA00010282"/>
    </source>
</evidence>
<sequence>MSDGTLPGRFDAVVEDFGALEQQDRLVLLLEFADGLPELPEHLASHREVMEVVPECQSPVFVHVEVEGTGPQAPVHVYLSAPREAPTTRGFAAILAEGMTGLDAAGVLAVPDDVPHRLGLERAVSMLRLRGMSGMLGRIQRQVREKAAV</sequence>
<comment type="similarity">
    <text evidence="1">Belongs to the SufE family.</text>
</comment>
<dbReference type="Pfam" id="PF02657">
    <property type="entry name" value="SufE"/>
    <property type="match status" value="1"/>
</dbReference>
<name>A0ABV7WD76_9MICO</name>
<dbReference type="InterPro" id="IPR003808">
    <property type="entry name" value="Fe-S_metab-assoc_dom"/>
</dbReference>
<evidence type="ECO:0000259" key="2">
    <source>
        <dbReference type="Pfam" id="PF02657"/>
    </source>
</evidence>
<evidence type="ECO:0000313" key="4">
    <source>
        <dbReference type="Proteomes" id="UP001595685"/>
    </source>
</evidence>
<dbReference type="SUPFAM" id="SSF82649">
    <property type="entry name" value="SufE/NifU"/>
    <property type="match status" value="1"/>
</dbReference>
<organism evidence="3 4">
    <name type="scientific">Aquipuribacter hungaricus</name>
    <dbReference type="NCBI Taxonomy" id="545624"/>
    <lineage>
        <taxon>Bacteria</taxon>
        <taxon>Bacillati</taxon>
        <taxon>Actinomycetota</taxon>
        <taxon>Actinomycetes</taxon>
        <taxon>Micrococcales</taxon>
        <taxon>Intrasporangiaceae</taxon>
        <taxon>Aquipuribacter</taxon>
    </lineage>
</organism>
<gene>
    <name evidence="3" type="ORF">ACFOLH_03595</name>
</gene>
<keyword evidence="4" id="KW-1185">Reference proteome</keyword>
<evidence type="ECO:0000313" key="3">
    <source>
        <dbReference type="EMBL" id="MFC3687422.1"/>
    </source>
</evidence>
<reference evidence="4" key="1">
    <citation type="journal article" date="2019" name="Int. J. Syst. Evol. Microbiol.">
        <title>The Global Catalogue of Microorganisms (GCM) 10K type strain sequencing project: providing services to taxonomists for standard genome sequencing and annotation.</title>
        <authorList>
            <consortium name="The Broad Institute Genomics Platform"/>
            <consortium name="The Broad Institute Genome Sequencing Center for Infectious Disease"/>
            <person name="Wu L."/>
            <person name="Ma J."/>
        </authorList>
    </citation>
    <scope>NUCLEOTIDE SEQUENCE [LARGE SCALE GENOMIC DNA]</scope>
    <source>
        <strain evidence="4">NCAIM B.02333</strain>
    </source>
</reference>
<dbReference type="Gene3D" id="3.90.1010.10">
    <property type="match status" value="1"/>
</dbReference>
<dbReference type="EMBL" id="JBHRWW010000002">
    <property type="protein sequence ID" value="MFC3687422.1"/>
    <property type="molecule type" value="Genomic_DNA"/>
</dbReference>
<comment type="caution">
    <text evidence="3">The sequence shown here is derived from an EMBL/GenBank/DDBJ whole genome shotgun (WGS) entry which is preliminary data.</text>
</comment>